<evidence type="ECO:0000313" key="3">
    <source>
        <dbReference type="Proteomes" id="UP000028534"/>
    </source>
</evidence>
<sequence length="356" mass="40551">MAKKKTTFHVFYSWQSDSPKKTNFNAIGKALADACKRLEAANPKLKLVADEATRDTSGSPKITDKIIEKIEAAAIFIADITTVTPPGADRPCPNPNVGFELGYAVATLGWDRVVLLFNTAIGNFPADLPFDFAQNRAMKYGYAPSDPPSKREDLSKRLEFAVKAIIDKNPKRPAELKGLSREKIEHDHDVENMRWLMDTLHIPTLQQHLEEMPYLLTDKAIWFFENFRGVAGNSLFSVYDPVLREAVDKLYRGWLRALSHDEQYHSTPSGKSHVFSSPGDMPLTASRQKAWDEIDAGRHEMAEGITTILERLRADYIEINILRTNDRAWNVYCDFQRDVEARFPELPKRRKKKTKK</sequence>
<accession>A0A084EFA5</accession>
<geneLocation type="plasmid" evidence="2 4">
    <name>unnamed3</name>
</geneLocation>
<dbReference type="EMBL" id="CP060127">
    <property type="protein sequence ID" value="QNG49770.1"/>
    <property type="molecule type" value="Genomic_DNA"/>
</dbReference>
<evidence type="ECO:0000313" key="1">
    <source>
        <dbReference type="EMBL" id="KEZ16647.1"/>
    </source>
</evidence>
<dbReference type="AlphaFoldDB" id="A0A084EFA5"/>
<organism evidence="1 3">
    <name type="scientific">Sphingobium yanoikuyae</name>
    <name type="common">Sphingomonas yanoikuyae</name>
    <dbReference type="NCBI Taxonomy" id="13690"/>
    <lineage>
        <taxon>Bacteria</taxon>
        <taxon>Pseudomonadati</taxon>
        <taxon>Pseudomonadota</taxon>
        <taxon>Alphaproteobacteria</taxon>
        <taxon>Sphingomonadales</taxon>
        <taxon>Sphingomonadaceae</taxon>
        <taxon>Sphingobium</taxon>
    </lineage>
</organism>
<name>A0A084EFA5_SPHYA</name>
<evidence type="ECO:0000313" key="2">
    <source>
        <dbReference type="EMBL" id="QNG49770.1"/>
    </source>
</evidence>
<protein>
    <recommendedName>
        <fullName evidence="5">CD-NTase-associated protein 12/Pycsar effector protein TIR domain-containing protein</fullName>
    </recommendedName>
</protein>
<evidence type="ECO:0000313" key="4">
    <source>
        <dbReference type="Proteomes" id="UP000515377"/>
    </source>
</evidence>
<evidence type="ECO:0008006" key="5">
    <source>
        <dbReference type="Google" id="ProtNLM"/>
    </source>
</evidence>
<gene>
    <name evidence="1" type="ORF">CP98_04076</name>
    <name evidence="2" type="ORF">H3V42_33660</name>
</gene>
<reference evidence="1 3" key="1">
    <citation type="submission" date="2014-03" db="EMBL/GenBank/DDBJ databases">
        <title>Genome sequence of Sphingobium yanoikuyae B1.</title>
        <authorList>
            <person name="Gan H.M."/>
            <person name="Gan H.Y."/>
            <person name="Savka M.A."/>
        </authorList>
    </citation>
    <scope>NUCLEOTIDE SEQUENCE [LARGE SCALE GENOMIC DNA]</scope>
    <source>
        <strain evidence="1 3">B1</strain>
    </source>
</reference>
<proteinExistence type="predicted"/>
<dbReference type="RefSeq" id="WP_017502080.1">
    <property type="nucleotide sequence ID" value="NZ_DAIQKB010000025.1"/>
</dbReference>
<dbReference type="EMBL" id="JGVR01000030">
    <property type="protein sequence ID" value="KEZ16647.1"/>
    <property type="molecule type" value="Genomic_DNA"/>
</dbReference>
<dbReference type="Proteomes" id="UP000028534">
    <property type="component" value="Unassembled WGS sequence"/>
</dbReference>
<dbReference type="PATRIC" id="fig|13690.10.peg.4187"/>
<dbReference type="Proteomes" id="UP000515377">
    <property type="component" value="Plasmid unnamed3"/>
</dbReference>
<reference evidence="2 4" key="2">
    <citation type="submission" date="2020-07" db="EMBL/GenBank/DDBJ databases">
        <title>Whole genome sequence of Sphingobium yanoikuyae A3.</title>
        <authorList>
            <person name="Han S.-S."/>
        </authorList>
    </citation>
    <scope>NUCLEOTIDE SEQUENCE [LARGE SCALE GENOMIC DNA]</scope>
    <source>
        <strain evidence="2 4">A3</strain>
        <plasmid evidence="2 4">unnamed3</plasmid>
    </source>
</reference>
<keyword evidence="2" id="KW-0614">Plasmid</keyword>